<dbReference type="SMART" id="SM00822">
    <property type="entry name" value="PKS_KR"/>
    <property type="match status" value="1"/>
</dbReference>
<feature type="active site" description="Proton acceptor; for dehydratase activity" evidence="6">
    <location>
        <position position="968"/>
    </location>
</feature>
<keyword evidence="3" id="KW-0489">Methyltransferase</keyword>
<keyword evidence="4" id="KW-0808">Transferase</keyword>
<reference evidence="10" key="2">
    <citation type="submission" date="2020-09" db="EMBL/GenBank/DDBJ databases">
        <title>Reference genome assembly for Australian Ascochyta lentis isolate Al4.</title>
        <authorList>
            <person name="Lee R.C."/>
            <person name="Farfan-Caceres L.M."/>
            <person name="Debler J.W."/>
            <person name="Williams A.H."/>
            <person name="Henares B.M."/>
        </authorList>
    </citation>
    <scope>NUCLEOTIDE SEQUENCE</scope>
    <source>
        <strain evidence="10">Al4</strain>
    </source>
</reference>
<dbReference type="Pfam" id="PF08242">
    <property type="entry name" value="Methyltransf_12"/>
    <property type="match status" value="1"/>
</dbReference>
<dbReference type="GO" id="GO:0004315">
    <property type="term" value="F:3-oxoacyl-[acyl-carrier-protein] synthase activity"/>
    <property type="evidence" value="ECO:0007669"/>
    <property type="project" value="InterPro"/>
</dbReference>
<gene>
    <name evidence="10" type="ORF">EKO04_008946</name>
</gene>
<dbReference type="Gene3D" id="3.40.50.720">
    <property type="entry name" value="NAD(P)-binding Rossmann-like Domain"/>
    <property type="match status" value="1"/>
</dbReference>
<proteinExistence type="predicted"/>
<evidence type="ECO:0000313" key="10">
    <source>
        <dbReference type="EMBL" id="KAF9693252.1"/>
    </source>
</evidence>
<dbReference type="InterPro" id="IPR014031">
    <property type="entry name" value="Ketoacyl_synth_C"/>
</dbReference>
<dbReference type="SUPFAM" id="SSF53901">
    <property type="entry name" value="Thiolase-like"/>
    <property type="match status" value="1"/>
</dbReference>
<dbReference type="InterPro" id="IPR049900">
    <property type="entry name" value="PKS_mFAS_DH"/>
</dbReference>
<dbReference type="SUPFAM" id="SSF47336">
    <property type="entry name" value="ACP-like"/>
    <property type="match status" value="1"/>
</dbReference>
<dbReference type="CDD" id="cd00833">
    <property type="entry name" value="PKS"/>
    <property type="match status" value="1"/>
</dbReference>
<dbReference type="Gene3D" id="3.10.129.110">
    <property type="entry name" value="Polyketide synthase dehydratase"/>
    <property type="match status" value="1"/>
</dbReference>
<dbReference type="PROSITE" id="PS52004">
    <property type="entry name" value="KS3_2"/>
    <property type="match status" value="1"/>
</dbReference>
<feature type="region of interest" description="N-terminal hotdog fold" evidence="6">
    <location>
        <begin position="936"/>
        <end position="1069"/>
    </location>
</feature>
<dbReference type="SMART" id="SM00823">
    <property type="entry name" value="PKS_PP"/>
    <property type="match status" value="1"/>
</dbReference>
<dbReference type="EMBL" id="RZGK01000016">
    <property type="protein sequence ID" value="KAF9693252.1"/>
    <property type="molecule type" value="Genomic_DNA"/>
</dbReference>
<dbReference type="InterPro" id="IPR009081">
    <property type="entry name" value="PP-bd_ACP"/>
</dbReference>
<dbReference type="PROSITE" id="PS00012">
    <property type="entry name" value="PHOSPHOPANTETHEINE"/>
    <property type="match status" value="1"/>
</dbReference>
<evidence type="ECO:0000313" key="11">
    <source>
        <dbReference type="Proteomes" id="UP000651452"/>
    </source>
</evidence>
<keyword evidence="1" id="KW-0596">Phosphopantetheine</keyword>
<organism evidence="10 11">
    <name type="scientific">Ascochyta lentis</name>
    <dbReference type="NCBI Taxonomy" id="205686"/>
    <lineage>
        <taxon>Eukaryota</taxon>
        <taxon>Fungi</taxon>
        <taxon>Dikarya</taxon>
        <taxon>Ascomycota</taxon>
        <taxon>Pezizomycotina</taxon>
        <taxon>Dothideomycetes</taxon>
        <taxon>Pleosporomycetidae</taxon>
        <taxon>Pleosporales</taxon>
        <taxon>Pleosporineae</taxon>
        <taxon>Didymellaceae</taxon>
        <taxon>Ascochyta</taxon>
    </lineage>
</organism>
<dbReference type="PROSITE" id="PS00606">
    <property type="entry name" value="KS3_1"/>
    <property type="match status" value="1"/>
</dbReference>
<dbReference type="SUPFAM" id="SSF53335">
    <property type="entry name" value="S-adenosyl-L-methionine-dependent methyltransferases"/>
    <property type="match status" value="1"/>
</dbReference>
<dbReference type="SUPFAM" id="SSF55048">
    <property type="entry name" value="Probable ACP-binding domain of malonyl-CoA ACP transacylase"/>
    <property type="match status" value="1"/>
</dbReference>
<dbReference type="InterPro" id="IPR014030">
    <property type="entry name" value="Ketoacyl_synth_N"/>
</dbReference>
<dbReference type="InterPro" id="IPR036736">
    <property type="entry name" value="ACP-like_sf"/>
</dbReference>
<dbReference type="Proteomes" id="UP000651452">
    <property type="component" value="Unassembled WGS sequence"/>
</dbReference>
<dbReference type="OrthoDB" id="329835at2759"/>
<dbReference type="GO" id="GO:0004312">
    <property type="term" value="F:fatty acid synthase activity"/>
    <property type="evidence" value="ECO:0007669"/>
    <property type="project" value="TreeGrafter"/>
</dbReference>
<dbReference type="Pfam" id="PF14765">
    <property type="entry name" value="PS-DH"/>
    <property type="match status" value="1"/>
</dbReference>
<dbReference type="InterPro" id="IPR016036">
    <property type="entry name" value="Malonyl_transacylase_ACP-bd"/>
</dbReference>
<evidence type="ECO:0000256" key="2">
    <source>
        <dbReference type="ARBA" id="ARBA00022553"/>
    </source>
</evidence>
<dbReference type="Pfam" id="PF21089">
    <property type="entry name" value="PKS_DH_N"/>
    <property type="match status" value="1"/>
</dbReference>
<dbReference type="InterPro" id="IPR020806">
    <property type="entry name" value="PKS_PP-bd"/>
</dbReference>
<evidence type="ECO:0000256" key="4">
    <source>
        <dbReference type="ARBA" id="ARBA00022679"/>
    </source>
</evidence>
<evidence type="ECO:0000256" key="1">
    <source>
        <dbReference type="ARBA" id="ARBA00022450"/>
    </source>
</evidence>
<feature type="domain" description="PKS/mFAS DH" evidence="9">
    <location>
        <begin position="936"/>
        <end position="1234"/>
    </location>
</feature>
<dbReference type="GO" id="GO:0032259">
    <property type="term" value="P:methylation"/>
    <property type="evidence" value="ECO:0007669"/>
    <property type="project" value="UniProtKB-KW"/>
</dbReference>
<evidence type="ECO:0000259" key="9">
    <source>
        <dbReference type="PROSITE" id="PS52019"/>
    </source>
</evidence>
<feature type="active site" description="Proton donor; for dehydratase activity" evidence="6">
    <location>
        <position position="1143"/>
    </location>
</feature>
<dbReference type="InterPro" id="IPR014043">
    <property type="entry name" value="Acyl_transferase_dom"/>
</dbReference>
<feature type="region of interest" description="C-terminal hotdog fold" evidence="6">
    <location>
        <begin position="1084"/>
        <end position="1234"/>
    </location>
</feature>
<dbReference type="InterPro" id="IPR013968">
    <property type="entry name" value="PKS_KR"/>
</dbReference>
<dbReference type="Pfam" id="PF00698">
    <property type="entry name" value="Acyl_transf_1"/>
    <property type="match status" value="1"/>
</dbReference>
<dbReference type="SMART" id="SM00825">
    <property type="entry name" value="PKS_KS"/>
    <property type="match status" value="1"/>
</dbReference>
<dbReference type="PROSITE" id="PS50075">
    <property type="entry name" value="CARRIER"/>
    <property type="match status" value="1"/>
</dbReference>
<dbReference type="Gene3D" id="3.40.366.10">
    <property type="entry name" value="Malonyl-Coenzyme A Acyl Carrier Protein, domain 2"/>
    <property type="match status" value="1"/>
</dbReference>
<dbReference type="InterPro" id="IPR029063">
    <property type="entry name" value="SAM-dependent_MTases_sf"/>
</dbReference>
<sequence length="2525" mass="276742">MTAKRTNHPHEAIAIIGSGFRFPGGANTPSKLWDLLREPHDVQSSIPESRFSPDGFFHPANDHHGMSNVRNGYFLQEDIRQFDSQFFGIKPVEASSMDPQQRYLLEVTYECIEAAGLSIEELRGSSTAVYVGLMAVDYTDLLNRDTSSFPPYVAAGTARSMLANRVSYFFDWKGPSMTIDTACSSSLVAVHQAVQSLRSGEAHVAVAAGANLLLGPEQFIAGSNMNMLSPDGRSYMWDSRANGYARGEGVAAIVLKTLSAAIADCDDIECLIVETGLNQDGKTKGLTVPSATAQAALIQATYRKAGLDLTKNSDRPQYFEAHGTGTPAGDPLEAEAIQRAFFGNSELGHVTHPLHLGSIKTIIGHTEGAAGLAGMIRASLALKNGVIPPNLLFENLAPAVKPFFGNLEIATKAKSWPALEQGCSRRASVNSFGFGGTNAHCIMESYSPSWSVVEKKSQVYTPFLFSAASEKALLSMVASYSTHLKSDPSIDFRALSHTLCNRRSALPFRVAFSARSVETLCAKLDTFIESINKELLIAAPTSPSPIRILGIFTGQGAQWAGMACKLMASPLATKIVGELEWSLSQLSDPPQWSLKSELSADRSSSRIMEAAIAQPACTALQILLVELLRTAGVSFSTVVGHSSGEIAAAYAAGYLSAQDAIRIAYYRGVHLHLVQGRNGEAGAMMAVGTSYEEAQMICDSEELRGKICVAASNSASSVTLSGDVAAIESVKAILQGRNKFVRLLRVDNAYHSHHMIACSEAITTSLRACGIQSRRPNHPACTWVSSVYQQDISSVKDDLNDVYWHSNTVGPVLFSQALEYALAQSRFELAIEVGAHPALKGPASQVIECNIGHIIPYTGLLSRDMDDVEAFSSGLGYIWASFSSNVVDFANYDRSSNNSELPRMLKGLPGYPWEHQRAFWHESRVSKTFRHRRTHHELLGASNPNYSEDHVSWTNRLIPKELPWISGHRIQGHIIFPGAGYMSSAFEAAREIADDQPMKLIELISFSFGQPLIFDTEDSRVEILISLTHIQRRNSSLSAEFNYYSVVDRESGPMILNASCQLFVTLGEQDAHLLHAVPEPTFGMTGVNAEQFYDSLAGYGYDYTGPFRALTCIERKLGAATGLIQVSYADLGKRLLIHPAALDAALHSIIAAYCYPGDGSLVTIPLPTDVSRIAINPVQALESSCTQYLRFLSYSRDNKRQAEGDVDVYPANGSEAVIQLEGLHTKPMIPATPQTDVQIFSETIWGPAAPVIEHSQTNYDASKLEASEYSSVLAGFTKQLSHRYPAMNIVEIHAGAGSVTNCILKGLDGSFNSYTYTDSHANDLHQAREKFKAHKTRLTYKTLNINEDVLSQGHTKHYFDLVIASLALNMPSKLPELLENIRRLLKPGGYLLLQRIAPEMLVEPGCSPASIAAQMLPHRAGSYSLSHLDISEWNSILQDNGFLGVNSTPTLANSQPLAQYVVAAQATDDRINFLHRPLATTKEKLNLSKMTIVGGATVATAKCVSNLTHILDGFGSVAVQIPSFELLPSIDLPFGGTVVTLQDHDRPVFDHLDEKKLQGMQRVFEKSKNVLWVTHGYKHNSPLARMTVAFARCLLQEMPHIRFQLLDLPSPEALDATLISEHLLRMLATETWEDQGRLEDILWSFEPEVCHENGHDYIPRVKPSKVLNDRYNSAHRQITNFVDPKVTPVTISSRSPNRMIASKYGIGSTQDRRSGEDITICVTQSLLEAVKIETYGYCYLILGIDSATDKQVIALSSTLSSVVDVRRDLVQICPVPKCEAVRYLIALFYGLIATQMLRNLARGDSLVVLEPEKDLAAIIEALATPRGIKVMFFTTGKPSHGQETWRSVHARASRRATDAALPQQLSRLICWESNHWTLKIKENIPGDVQIETIESYVAAQASCLQTTTTSRTSHIFDDVRRQLLPLTSKIEAAKVQTVSLSKIHNLPLKSSSATLIDWMTEPKVPLTVEPIDSRPLFRVDRTYWLVGLTGTLGLSLCQWMISRGARYIVISSRNPKVDPRWFNHFKSLNATVKVYANDVTNRTSVASLYNEIKTVFPPIAGVCHGAMVLQDALVRDLDIPRVKKVLGPKVEGAIHLDEVFRHHDLDFFIMLSSIAAVTGNPGQAIYAAANGFLAGLAVERRARGMSASTVNLGAIVGNGYLTRELTLTQQAVLQKAGVMWTSEQDFHQAFAEAVIASPLLSGCSAEFCTGVRVFCTDEANQPRHAKSPIFSHLMRNKNDSERFAGRKQAAAPVKVRLLQATTTEDVSNILAEFLTLRLKLALQMPHDADVIDQTADALGIDSLIAVEMRSWFLKELSIDMPVLKIIGGGTMRDVLGKAQELYHLSMAATLIRRPGSNESAVLNASQAKTEATTPSVRSFVPETTVVSHPTVWSPCIQPDHPPKIVPTSTDLPDWEVEGNCATLIKENEIRPHVLSTATDLKASGSKKIITKGDDLFTDHVIIEKTSCHDSSSDEVHTSQKPFQTPAVAATSFSSKEIGKKTSVSHIGLVHRVFRSRRLQRLLRRF</sequence>
<dbReference type="InterPro" id="IPR013217">
    <property type="entry name" value="Methyltransf_12"/>
</dbReference>
<dbReference type="CDD" id="cd02440">
    <property type="entry name" value="AdoMet_MTases"/>
    <property type="match status" value="1"/>
</dbReference>
<dbReference type="GO" id="GO:0008168">
    <property type="term" value="F:methyltransferase activity"/>
    <property type="evidence" value="ECO:0007669"/>
    <property type="project" value="UniProtKB-KW"/>
</dbReference>
<dbReference type="InterPro" id="IPR032821">
    <property type="entry name" value="PKS_assoc"/>
</dbReference>
<keyword evidence="2" id="KW-0597">Phosphoprotein</keyword>
<evidence type="ECO:0000259" key="7">
    <source>
        <dbReference type="PROSITE" id="PS50075"/>
    </source>
</evidence>
<dbReference type="PANTHER" id="PTHR43775:SF20">
    <property type="entry name" value="HYBRID PKS-NRPS SYNTHETASE APDA"/>
    <property type="match status" value="1"/>
</dbReference>
<dbReference type="GO" id="GO:0044550">
    <property type="term" value="P:secondary metabolite biosynthetic process"/>
    <property type="evidence" value="ECO:0007669"/>
    <property type="project" value="TreeGrafter"/>
</dbReference>
<feature type="domain" description="Carrier" evidence="7">
    <location>
        <begin position="2260"/>
        <end position="2342"/>
    </location>
</feature>
<dbReference type="InterPro" id="IPR036291">
    <property type="entry name" value="NAD(P)-bd_dom_sf"/>
</dbReference>
<dbReference type="InterPro" id="IPR018201">
    <property type="entry name" value="Ketoacyl_synth_AS"/>
</dbReference>
<dbReference type="InterPro" id="IPR020807">
    <property type="entry name" value="PKS_DH"/>
</dbReference>
<keyword evidence="11" id="KW-1185">Reference proteome</keyword>
<dbReference type="PANTHER" id="PTHR43775">
    <property type="entry name" value="FATTY ACID SYNTHASE"/>
    <property type="match status" value="1"/>
</dbReference>
<dbReference type="Pfam" id="PF00109">
    <property type="entry name" value="ketoacyl-synt"/>
    <property type="match status" value="1"/>
</dbReference>
<dbReference type="SUPFAM" id="SSF52151">
    <property type="entry name" value="FabD/lysophospholipase-like"/>
    <property type="match status" value="1"/>
</dbReference>
<dbReference type="Gene3D" id="3.40.47.10">
    <property type="match status" value="1"/>
</dbReference>
<evidence type="ECO:0000256" key="3">
    <source>
        <dbReference type="ARBA" id="ARBA00022603"/>
    </source>
</evidence>
<evidence type="ECO:0000259" key="8">
    <source>
        <dbReference type="PROSITE" id="PS52004"/>
    </source>
</evidence>
<dbReference type="InterPro" id="IPR050091">
    <property type="entry name" value="PKS_NRPS_Biosynth_Enz"/>
</dbReference>
<dbReference type="InterPro" id="IPR001227">
    <property type="entry name" value="Ac_transferase_dom_sf"/>
</dbReference>
<dbReference type="PROSITE" id="PS52019">
    <property type="entry name" value="PKS_MFAS_DH"/>
    <property type="match status" value="1"/>
</dbReference>
<name>A0A8H7IZ31_9PLEO</name>
<dbReference type="InterPro" id="IPR016035">
    <property type="entry name" value="Acyl_Trfase/lysoPLipase"/>
</dbReference>
<evidence type="ECO:0008006" key="12">
    <source>
        <dbReference type="Google" id="ProtNLM"/>
    </source>
</evidence>
<reference evidence="10" key="1">
    <citation type="submission" date="2018-12" db="EMBL/GenBank/DDBJ databases">
        <authorList>
            <person name="Syme R.A."/>
            <person name="Farfan-Caceres L."/>
            <person name="Lichtenzveig J."/>
        </authorList>
    </citation>
    <scope>NUCLEOTIDE SEQUENCE</scope>
    <source>
        <strain evidence="10">Al4</strain>
    </source>
</reference>
<dbReference type="InterPro" id="IPR016039">
    <property type="entry name" value="Thiolase-like"/>
</dbReference>
<dbReference type="Pfam" id="PF02801">
    <property type="entry name" value="Ketoacyl-synt_C"/>
    <property type="match status" value="1"/>
</dbReference>
<dbReference type="GO" id="GO:0006633">
    <property type="term" value="P:fatty acid biosynthetic process"/>
    <property type="evidence" value="ECO:0007669"/>
    <property type="project" value="InterPro"/>
</dbReference>
<dbReference type="Pfam" id="PF08659">
    <property type="entry name" value="KR"/>
    <property type="match status" value="1"/>
</dbReference>
<keyword evidence="5" id="KW-0511">Multifunctional enzyme</keyword>
<protein>
    <recommendedName>
        <fullName evidence="12">Polyketide synthase</fullName>
    </recommendedName>
</protein>
<dbReference type="Gene3D" id="3.40.50.150">
    <property type="entry name" value="Vaccinia Virus protein VP39"/>
    <property type="match status" value="1"/>
</dbReference>
<dbReference type="GO" id="GO:0031177">
    <property type="term" value="F:phosphopantetheine binding"/>
    <property type="evidence" value="ECO:0007669"/>
    <property type="project" value="InterPro"/>
</dbReference>
<dbReference type="InterPro" id="IPR020841">
    <property type="entry name" value="PKS_Beta-ketoAc_synthase_dom"/>
</dbReference>
<evidence type="ECO:0000256" key="5">
    <source>
        <dbReference type="ARBA" id="ARBA00023268"/>
    </source>
</evidence>
<evidence type="ECO:0000256" key="6">
    <source>
        <dbReference type="PROSITE-ProRule" id="PRU01363"/>
    </source>
</evidence>
<feature type="domain" description="Ketosynthase family 3 (KS3)" evidence="8">
    <location>
        <begin position="10"/>
        <end position="445"/>
    </location>
</feature>
<dbReference type="InterPro" id="IPR042104">
    <property type="entry name" value="PKS_dehydratase_sf"/>
</dbReference>
<dbReference type="SMART" id="SM00827">
    <property type="entry name" value="PKS_AT"/>
    <property type="match status" value="1"/>
</dbReference>
<dbReference type="InterPro" id="IPR057326">
    <property type="entry name" value="KR_dom"/>
</dbReference>
<comment type="caution">
    <text evidence="10">The sequence shown here is derived from an EMBL/GenBank/DDBJ whole genome shotgun (WGS) entry which is preliminary data.</text>
</comment>
<dbReference type="SUPFAM" id="SSF51735">
    <property type="entry name" value="NAD(P)-binding Rossmann-fold domains"/>
    <property type="match status" value="1"/>
</dbReference>
<accession>A0A8H7IZ31</accession>
<dbReference type="InterPro" id="IPR006162">
    <property type="entry name" value="Ppantetheine_attach_site"/>
</dbReference>
<dbReference type="Pfam" id="PF16197">
    <property type="entry name" value="KAsynt_C_assoc"/>
    <property type="match status" value="1"/>
</dbReference>
<dbReference type="InterPro" id="IPR049551">
    <property type="entry name" value="PKS_DH_C"/>
</dbReference>
<dbReference type="InterPro" id="IPR049552">
    <property type="entry name" value="PKS_DH_N"/>
</dbReference>
<dbReference type="SMART" id="SM00826">
    <property type="entry name" value="PKS_DH"/>
    <property type="match status" value="1"/>
</dbReference>